<name>A0ABR2BMP9_9ROSI</name>
<evidence type="ECO:0000313" key="2">
    <source>
        <dbReference type="Proteomes" id="UP001472677"/>
    </source>
</evidence>
<organism evidence="1 2">
    <name type="scientific">Hibiscus sabdariffa</name>
    <name type="common">roselle</name>
    <dbReference type="NCBI Taxonomy" id="183260"/>
    <lineage>
        <taxon>Eukaryota</taxon>
        <taxon>Viridiplantae</taxon>
        <taxon>Streptophyta</taxon>
        <taxon>Embryophyta</taxon>
        <taxon>Tracheophyta</taxon>
        <taxon>Spermatophyta</taxon>
        <taxon>Magnoliopsida</taxon>
        <taxon>eudicotyledons</taxon>
        <taxon>Gunneridae</taxon>
        <taxon>Pentapetalae</taxon>
        <taxon>rosids</taxon>
        <taxon>malvids</taxon>
        <taxon>Malvales</taxon>
        <taxon>Malvaceae</taxon>
        <taxon>Malvoideae</taxon>
        <taxon>Hibiscus</taxon>
    </lineage>
</organism>
<protein>
    <submittedName>
        <fullName evidence="1">Uncharacterized protein</fullName>
    </submittedName>
</protein>
<sequence>MKELNGLKTTQDPTANMILEEMSHLASHLSTTYSTNLKLSKEVLDDTMEHLSQYNAYMNIMRASNEFKCKLFSTTLHKGAQIGTIPFMTFSCSLSIL</sequence>
<proteinExistence type="predicted"/>
<reference evidence="1 2" key="1">
    <citation type="journal article" date="2024" name="G3 (Bethesda)">
        <title>Genome assembly of Hibiscus sabdariffa L. provides insights into metabolisms of medicinal natural products.</title>
        <authorList>
            <person name="Kim T."/>
        </authorList>
    </citation>
    <scope>NUCLEOTIDE SEQUENCE [LARGE SCALE GENOMIC DNA]</scope>
    <source>
        <strain evidence="1">TK-2024</strain>
        <tissue evidence="1">Old leaves</tissue>
    </source>
</reference>
<evidence type="ECO:0000313" key="1">
    <source>
        <dbReference type="EMBL" id="KAK8508409.1"/>
    </source>
</evidence>
<dbReference type="Proteomes" id="UP001472677">
    <property type="component" value="Unassembled WGS sequence"/>
</dbReference>
<accession>A0ABR2BMP9</accession>
<keyword evidence="2" id="KW-1185">Reference proteome</keyword>
<dbReference type="EMBL" id="JBBPBM010000101">
    <property type="protein sequence ID" value="KAK8508409.1"/>
    <property type="molecule type" value="Genomic_DNA"/>
</dbReference>
<gene>
    <name evidence="1" type="ORF">V6N12_020190</name>
</gene>
<comment type="caution">
    <text evidence="1">The sequence shown here is derived from an EMBL/GenBank/DDBJ whole genome shotgun (WGS) entry which is preliminary data.</text>
</comment>